<dbReference type="EMBL" id="JAROCB010000004">
    <property type="protein sequence ID" value="MDN4598604.1"/>
    <property type="molecule type" value="Genomic_DNA"/>
</dbReference>
<dbReference type="RefSeq" id="WP_301219940.1">
    <property type="nucleotide sequence ID" value="NZ_JAROCB010000004.1"/>
</dbReference>
<keyword evidence="1" id="KW-0472">Membrane</keyword>
<evidence type="ECO:0000256" key="1">
    <source>
        <dbReference type="SAM" id="Phobius"/>
    </source>
</evidence>
<protein>
    <submittedName>
        <fullName evidence="2">Uncharacterized protein</fullName>
    </submittedName>
</protein>
<evidence type="ECO:0000313" key="3">
    <source>
        <dbReference type="Proteomes" id="UP001174210"/>
    </source>
</evidence>
<keyword evidence="1" id="KW-1133">Transmembrane helix</keyword>
<accession>A0ABT8J301</accession>
<reference evidence="2" key="1">
    <citation type="submission" date="2023-03" db="EMBL/GenBank/DDBJ databases">
        <title>MT1 and MT2 Draft Genomes of Novel Species.</title>
        <authorList>
            <person name="Venkateswaran K."/>
        </authorList>
    </citation>
    <scope>NUCLEOTIDE SEQUENCE</scope>
    <source>
        <strain evidence="2">F6_8S_P_1A</strain>
    </source>
</reference>
<comment type="caution">
    <text evidence="2">The sequence shown here is derived from an EMBL/GenBank/DDBJ whole genome shotgun (WGS) entry which is preliminary data.</text>
</comment>
<feature type="transmembrane region" description="Helical" evidence="1">
    <location>
        <begin position="6"/>
        <end position="27"/>
    </location>
</feature>
<gene>
    <name evidence="2" type="ORF">P5G59_15735</name>
</gene>
<keyword evidence="3" id="KW-1185">Reference proteome</keyword>
<organism evidence="2 3">
    <name type="scientific">Leifsonia virtsii</name>
    <dbReference type="NCBI Taxonomy" id="3035915"/>
    <lineage>
        <taxon>Bacteria</taxon>
        <taxon>Bacillati</taxon>
        <taxon>Actinomycetota</taxon>
        <taxon>Actinomycetes</taxon>
        <taxon>Micrococcales</taxon>
        <taxon>Microbacteriaceae</taxon>
        <taxon>Leifsonia</taxon>
    </lineage>
</organism>
<name>A0ABT8J301_9MICO</name>
<evidence type="ECO:0000313" key="2">
    <source>
        <dbReference type="EMBL" id="MDN4598604.1"/>
    </source>
</evidence>
<dbReference type="Proteomes" id="UP001174210">
    <property type="component" value="Unassembled WGS sequence"/>
</dbReference>
<proteinExistence type="predicted"/>
<keyword evidence="1" id="KW-0812">Transmembrane</keyword>
<sequence length="53" mass="5491">MTSDPLSSLALSVTLSAAALYALYWTVRRAVAHGIRDAASTGEQGGEGEPREG</sequence>